<evidence type="ECO:0000256" key="1">
    <source>
        <dbReference type="SAM" id="MobiDB-lite"/>
    </source>
</evidence>
<keyword evidence="2" id="KW-0812">Transmembrane</keyword>
<feature type="region of interest" description="Disordered" evidence="1">
    <location>
        <begin position="63"/>
        <end position="167"/>
    </location>
</feature>
<dbReference type="EMBL" id="OX597824">
    <property type="protein sequence ID" value="CAI9729635.1"/>
    <property type="molecule type" value="Genomic_DNA"/>
</dbReference>
<proteinExistence type="predicted"/>
<reference evidence="4" key="1">
    <citation type="submission" date="2023-08" db="EMBL/GenBank/DDBJ databases">
        <authorList>
            <person name="Alioto T."/>
            <person name="Alioto T."/>
            <person name="Gomez Garrido J."/>
        </authorList>
    </citation>
    <scope>NUCLEOTIDE SEQUENCE</scope>
</reference>
<feature type="compositionally biased region" description="Basic and acidic residues" evidence="1">
    <location>
        <begin position="91"/>
        <end position="103"/>
    </location>
</feature>
<dbReference type="InterPro" id="IPR011993">
    <property type="entry name" value="PH-like_dom_sf"/>
</dbReference>
<evidence type="ECO:0000313" key="5">
    <source>
        <dbReference type="Proteomes" id="UP001162480"/>
    </source>
</evidence>
<evidence type="ECO:0000256" key="2">
    <source>
        <dbReference type="SAM" id="Phobius"/>
    </source>
</evidence>
<feature type="transmembrane region" description="Helical" evidence="2">
    <location>
        <begin position="471"/>
        <end position="504"/>
    </location>
</feature>
<evidence type="ECO:0000313" key="4">
    <source>
        <dbReference type="EMBL" id="CAI9729635.1"/>
    </source>
</evidence>
<dbReference type="InterPro" id="IPR037845">
    <property type="entry name" value="GRAMDC4_PH-GRAM"/>
</dbReference>
<gene>
    <name evidence="4" type="ORF">OCTVUL_1B011164</name>
</gene>
<name>A0AA36F9M0_OCTVU</name>
<dbReference type="CDD" id="cd13221">
    <property type="entry name" value="PH-GRAM_GRAMDC4"/>
    <property type="match status" value="1"/>
</dbReference>
<dbReference type="Proteomes" id="UP001162480">
    <property type="component" value="Chromosome 11"/>
</dbReference>
<dbReference type="InterPro" id="IPR037847">
    <property type="entry name" value="GRAMDC4"/>
</dbReference>
<keyword evidence="2" id="KW-1133">Transmembrane helix</keyword>
<feature type="region of interest" description="Disordered" evidence="1">
    <location>
        <begin position="238"/>
        <end position="275"/>
    </location>
</feature>
<organism evidence="4 5">
    <name type="scientific">Octopus vulgaris</name>
    <name type="common">Common octopus</name>
    <dbReference type="NCBI Taxonomy" id="6645"/>
    <lineage>
        <taxon>Eukaryota</taxon>
        <taxon>Metazoa</taxon>
        <taxon>Spiralia</taxon>
        <taxon>Lophotrochozoa</taxon>
        <taxon>Mollusca</taxon>
        <taxon>Cephalopoda</taxon>
        <taxon>Coleoidea</taxon>
        <taxon>Octopodiformes</taxon>
        <taxon>Octopoda</taxon>
        <taxon>Incirrata</taxon>
        <taxon>Octopodidae</taxon>
        <taxon>Octopus</taxon>
    </lineage>
</organism>
<evidence type="ECO:0000259" key="3">
    <source>
        <dbReference type="SMART" id="SM00568"/>
    </source>
</evidence>
<dbReference type="PANTHER" id="PTHR37402:SF1">
    <property type="entry name" value="GRAM DOMAIN-CONTAINING PROTEIN 4"/>
    <property type="match status" value="1"/>
</dbReference>
<dbReference type="InterPro" id="IPR004182">
    <property type="entry name" value="GRAM"/>
</dbReference>
<dbReference type="Pfam" id="PF02893">
    <property type="entry name" value="GRAM"/>
    <property type="match status" value="1"/>
</dbReference>
<keyword evidence="5" id="KW-1185">Reference proteome</keyword>
<feature type="transmembrane region" description="Helical" evidence="2">
    <location>
        <begin position="366"/>
        <end position="393"/>
    </location>
</feature>
<feature type="compositionally biased region" description="Gly residues" evidence="1">
    <location>
        <begin position="78"/>
        <end position="90"/>
    </location>
</feature>
<dbReference type="GO" id="GO:0006915">
    <property type="term" value="P:apoptotic process"/>
    <property type="evidence" value="ECO:0007669"/>
    <property type="project" value="InterPro"/>
</dbReference>
<dbReference type="Gene3D" id="2.30.29.30">
    <property type="entry name" value="Pleckstrin-homology domain (PH domain)/Phosphotyrosine-binding domain (PTB)"/>
    <property type="match status" value="1"/>
</dbReference>
<feature type="compositionally biased region" description="Basic and acidic residues" evidence="1">
    <location>
        <begin position="248"/>
        <end position="275"/>
    </location>
</feature>
<feature type="compositionally biased region" description="Polar residues" evidence="1">
    <location>
        <begin position="106"/>
        <end position="121"/>
    </location>
</feature>
<feature type="compositionally biased region" description="Polar residues" evidence="1">
    <location>
        <begin position="152"/>
        <end position="163"/>
    </location>
</feature>
<dbReference type="AlphaFoldDB" id="A0AA36F9M0"/>
<accession>A0AA36F9M0</accession>
<sequence length="856" mass="97192">MHAVSEGGNFGNRFRLNIFFKMETFNLLLNWNEFQCGDDQLRQTSLQDAMSLRNAIRARFRNADKSERGAGPTAVGATGCGGSVGVGGSIGEEKEKDKEKDEEISSAPSSTMTPAVNSSNRKVSRPGKMNIPKDEEDTSTFELITADREGENSSLSGQGTPESPRSECIHPLNSEERVSFEQQLTHLQEQLVAIMIENQALSSELQEYKKACQFEKVKQELDYEKSRNVHLEEKCQSLEKRRRKVQRSKSDATHHISPDETDANEVKDRSLPTEDREVVNDLTDVNSIGPKTRWQRIWDAVVDQISEVINDFSEVPEPNPEIDSEGDPLTVRKLKNNITRFGAVTQPIMNTMRGLKNLISWRSPSYTLFVFTVYMYSAWYGLLLPLCLFLIFFRLSISYMRYKGWNINLHYLDPGEIVNESDDKDKGVSDKFSVVLQVAKKVQNTLGVLADTLEKVNSLLTWRYPPATKQLYVTVCLAFLVSCLFQASAIFYVAGILLGIKVFIIDYMFEHFPRLKEKYDSSHRLWENLPTESEYRKKTTRVQIDKVASFLNIHHQDTCCQAKTKPFDLYHEPSHNSCNSKPRFEILAHLLSAIDIDDPKAESIIKKFQHILAEKWEKYSSAATHFENELSSLSRGSFTFSENAFDLTPKHSLDIFSVLPLSQGKSKECNTNEQNIDFHSSFSSGINIIETQVNNVKHILPLSQFEDRDDIDHMVDLMTDDDKSFCELFNLPLSENPLPGWQGGRRCALINKDKSLTAAFKNGKLFLTRSFLCFERTKSPSSKNFVLPLSDIVKLERAKPYPWLPGGGMAIEVTMAGSDKTYVFGPMIYRDELFESILFAGKKGTLPWADECNLPN</sequence>
<dbReference type="GO" id="GO:0034164">
    <property type="term" value="P:negative regulation of toll-like receptor 9 signaling pathway"/>
    <property type="evidence" value="ECO:0007669"/>
    <property type="project" value="TreeGrafter"/>
</dbReference>
<feature type="domain" description="GRAM" evidence="3">
    <location>
        <begin position="723"/>
        <end position="799"/>
    </location>
</feature>
<keyword evidence="2" id="KW-0472">Membrane</keyword>
<dbReference type="SMART" id="SM00568">
    <property type="entry name" value="GRAM"/>
    <property type="match status" value="1"/>
</dbReference>
<dbReference type="PANTHER" id="PTHR37402">
    <property type="entry name" value="GRAM DOMAIN-CONTAINING PROTEIN 4"/>
    <property type="match status" value="1"/>
</dbReference>
<protein>
    <recommendedName>
        <fullName evidence="3">GRAM domain-containing protein</fullName>
    </recommendedName>
</protein>